<name>A0A699WUG7_TANCI</name>
<dbReference type="EMBL" id="BKCJ011769888">
    <property type="protein sequence ID" value="GFD51412.1"/>
    <property type="molecule type" value="Genomic_DNA"/>
</dbReference>
<comment type="caution">
    <text evidence="1">The sequence shown here is derived from an EMBL/GenBank/DDBJ whole genome shotgun (WGS) entry which is preliminary data.</text>
</comment>
<reference evidence="1" key="1">
    <citation type="journal article" date="2019" name="Sci. Rep.">
        <title>Draft genome of Tanacetum cinerariifolium, the natural source of mosquito coil.</title>
        <authorList>
            <person name="Yamashiro T."/>
            <person name="Shiraishi A."/>
            <person name="Satake H."/>
            <person name="Nakayama K."/>
        </authorList>
    </citation>
    <scope>NUCLEOTIDE SEQUENCE</scope>
</reference>
<gene>
    <name evidence="1" type="ORF">Tci_923381</name>
</gene>
<sequence>MLLMQAQENRVTLNKEELLFTAGGQDNIGDDDVDEQAIQDLAHNVDNVFQADDCNSFDSDIDEAPTAQT</sequence>
<evidence type="ECO:0000313" key="1">
    <source>
        <dbReference type="EMBL" id="GFD51412.1"/>
    </source>
</evidence>
<proteinExistence type="predicted"/>
<protein>
    <submittedName>
        <fullName evidence="1">Retrovirus-related Pol polyprotein from transposon TNT 1-94</fullName>
    </submittedName>
</protein>
<feature type="non-terminal residue" evidence="1">
    <location>
        <position position="69"/>
    </location>
</feature>
<organism evidence="1">
    <name type="scientific">Tanacetum cinerariifolium</name>
    <name type="common">Dalmatian daisy</name>
    <name type="synonym">Chrysanthemum cinerariifolium</name>
    <dbReference type="NCBI Taxonomy" id="118510"/>
    <lineage>
        <taxon>Eukaryota</taxon>
        <taxon>Viridiplantae</taxon>
        <taxon>Streptophyta</taxon>
        <taxon>Embryophyta</taxon>
        <taxon>Tracheophyta</taxon>
        <taxon>Spermatophyta</taxon>
        <taxon>Magnoliopsida</taxon>
        <taxon>eudicotyledons</taxon>
        <taxon>Gunneridae</taxon>
        <taxon>Pentapetalae</taxon>
        <taxon>asterids</taxon>
        <taxon>campanulids</taxon>
        <taxon>Asterales</taxon>
        <taxon>Asteraceae</taxon>
        <taxon>Asteroideae</taxon>
        <taxon>Anthemideae</taxon>
        <taxon>Anthemidinae</taxon>
        <taxon>Tanacetum</taxon>
    </lineage>
</organism>
<dbReference type="AlphaFoldDB" id="A0A699WUG7"/>
<accession>A0A699WUG7</accession>